<reference evidence="1 2" key="1">
    <citation type="submission" date="2020-10" db="EMBL/GenBank/DDBJ databases">
        <authorList>
            <person name="Castelo-Branco R."/>
            <person name="Eusebio N."/>
            <person name="Adriana R."/>
            <person name="Vieira A."/>
            <person name="Brugerolle De Fraissinette N."/>
            <person name="Rezende De Castro R."/>
            <person name="Schneider M.P."/>
            <person name="Vasconcelos V."/>
            <person name="Leao P.N."/>
        </authorList>
    </citation>
    <scope>NUCLEOTIDE SEQUENCE [LARGE SCALE GENOMIC DNA]</scope>
    <source>
        <strain evidence="1 2">LEGE 00250</strain>
    </source>
</reference>
<dbReference type="Proteomes" id="UP000606776">
    <property type="component" value="Unassembled WGS sequence"/>
</dbReference>
<gene>
    <name evidence="1" type="ORF">IQ227_11255</name>
</gene>
<accession>A0ABR9VDL7</accession>
<organism evidence="1 2">
    <name type="scientific">Sphaerospermopsis aphanizomenoides LEGE 00250</name>
    <dbReference type="NCBI Taxonomy" id="2777972"/>
    <lineage>
        <taxon>Bacteria</taxon>
        <taxon>Bacillati</taxon>
        <taxon>Cyanobacteriota</taxon>
        <taxon>Cyanophyceae</taxon>
        <taxon>Nostocales</taxon>
        <taxon>Aphanizomenonaceae</taxon>
        <taxon>Sphaerospermopsis</taxon>
        <taxon>Sphaerospermopsis aphanizomenoides</taxon>
    </lineage>
</organism>
<evidence type="ECO:0000313" key="1">
    <source>
        <dbReference type="EMBL" id="MBE9236586.1"/>
    </source>
</evidence>
<name>A0ABR9VDL7_9CYAN</name>
<evidence type="ECO:0000313" key="2">
    <source>
        <dbReference type="Proteomes" id="UP000606776"/>
    </source>
</evidence>
<proteinExistence type="predicted"/>
<sequence>MKGGFMKMESNHELEDDLRPEYDFSKMQGGVRGKYVERYKAGTNVVLLDPDVAQAFPTSEAVNEALRLLMQIAQRQKPNNALEETSQT</sequence>
<protein>
    <submittedName>
        <fullName evidence="1">Uncharacterized protein</fullName>
    </submittedName>
</protein>
<keyword evidence="2" id="KW-1185">Reference proteome</keyword>
<dbReference type="EMBL" id="JADEWB010000053">
    <property type="protein sequence ID" value="MBE9236586.1"/>
    <property type="molecule type" value="Genomic_DNA"/>
</dbReference>
<comment type="caution">
    <text evidence="1">The sequence shown here is derived from an EMBL/GenBank/DDBJ whole genome shotgun (WGS) entry which is preliminary data.</text>
</comment>